<protein>
    <submittedName>
        <fullName evidence="3">Glycosyl transferase, group 2 protein</fullName>
    </submittedName>
</protein>
<dbReference type="AlphaFoldDB" id="A0A3M4WAI0"/>
<reference evidence="3 4" key="1">
    <citation type="submission" date="2018-08" db="EMBL/GenBank/DDBJ databases">
        <title>Recombination of ecologically and evolutionarily significant loci maintains genetic cohesion in the Pseudomonas syringae species complex.</title>
        <authorList>
            <person name="Dillon M."/>
            <person name="Thakur S."/>
            <person name="Almeida R.N.D."/>
            <person name="Weir B.S."/>
            <person name="Guttman D.S."/>
        </authorList>
    </citation>
    <scope>NUCLEOTIDE SEQUENCE [LARGE SCALE GENOMIC DNA]</scope>
    <source>
        <strain evidence="3 4">ICMP 6917</strain>
    </source>
</reference>
<dbReference type="Proteomes" id="UP000278332">
    <property type="component" value="Unassembled WGS sequence"/>
</dbReference>
<dbReference type="SUPFAM" id="SSF53756">
    <property type="entry name" value="UDP-Glycosyltransferase/glycogen phosphorylase"/>
    <property type="match status" value="1"/>
</dbReference>
<evidence type="ECO:0000313" key="3">
    <source>
        <dbReference type="EMBL" id="RMR60797.1"/>
    </source>
</evidence>
<dbReference type="PANTHER" id="PTHR43179">
    <property type="entry name" value="RHAMNOSYLTRANSFERASE WBBL"/>
    <property type="match status" value="1"/>
</dbReference>
<proteinExistence type="predicted"/>
<keyword evidence="3" id="KW-0808">Transferase</keyword>
<accession>A0A3M4WAI0</accession>
<name>A0A3M4WAI0_PSECI</name>
<keyword evidence="1" id="KW-1003">Cell membrane</keyword>
<dbReference type="InterPro" id="IPR029044">
    <property type="entry name" value="Nucleotide-diphossugar_trans"/>
</dbReference>
<dbReference type="SUPFAM" id="SSF53448">
    <property type="entry name" value="Nucleotide-diphospho-sugar transferases"/>
    <property type="match status" value="3"/>
</dbReference>
<comment type="caution">
    <text evidence="3">The sequence shown here is derived from an EMBL/GenBank/DDBJ whole genome shotgun (WGS) entry which is preliminary data.</text>
</comment>
<sequence>MSSSRLVSIVIPAYKATFFETALASAISQNHDDVEIVICDDCPTEAIKNIVDKLSPGSRWPIRYERNPVGLGEEHNGARAISLARGQFIKFLYDDDILVPDCVRLLFDVLHDSPDIKMVCATRKLVDDKGQFMQDNMATRNPFGRNVVINGPELVSFIAQYPINFIGEPSSVMFRREDALVFGNEIMSLKGIFIWGLADVALFVKLLRQGNLAMLARPLSYFRVSDQQSSEVCRTNPELPRQRRADYHRITRELGWVRPEEQNRTVKIAPLSQRDNIQELDLVAYFDRRPENQRRNQQVASWLGTRRPTVPQQTLIRQHLQDHGGGPTIAIVVSDFNQQPESVLATVQSLASDPQLLDKLKVFILADYDTSNQTPLQAQLPWLSATEQDRAIVINDLMAENEHDWWVLVDAGTTFTQSGLLSAALKLIDAPHACALFGDEIALENQDGASLGLRPEFSLDYLLASPSATSRNWLFSREKTLLVGGFNPDHAQAIELDLILRMIEHPDFTEFAHATEPLVLAPQARPQYNNDEIRTLQRHLFARGYGDSEIQTTESGHYRITYGHAEQPLVSIIVSSNDQLETLLPCVESVLENTAYPNYEILISDNNSQSAQSIEWLANIDSLQSDKIRVVRHQQTLNPSALLNSAAQQAQGQYLLLLADNAAILHKDWLHNLLNQAQRPEVGVVGAKILAADGSLANAGIIVGLQDTAQPVTGGEPAASASFAQRLETEQNYSAVSGACLMIRKSLFDDIQGLEEHLFYQYFSDVDLCLRVRDAQHLVVWTPHTVIQLRSAPQAIDAEAMDFARRALHHRWLHYMAWDPAYNTNLTLQAGSFVSQDNPQLAWRPLIHRPLPVVLVQPDGLHAGTRIAQPLQLLGTALAVDGVLSNNPLSLPEVARLSPDTVVLQGSITASQIEAIGSIKEHTNAWVTFDLPQYPTGLESASSLRSALEQVDAVTVPTQALADLIQDAHPNIQVIPTRLSPDIWLNVQSQRKTRDKPRVGWIGTADQQADLLILSGVIEALADKVEWVIMGPCSRWLRPYIHELRSPVEGVLYPELLASLNLDLVLVPARSDLTTQSKSPVSLLEFGACGYPVICSDVLCIEGSLPVTAVSNETPAWIAAIEAHINQPDECARLGDELRREVRENWMLDTTNLRDWQAVWARPQ</sequence>
<dbReference type="PANTHER" id="PTHR43179:SF7">
    <property type="entry name" value="RHAMNOSYLTRANSFERASE WBBL"/>
    <property type="match status" value="1"/>
</dbReference>
<keyword evidence="1" id="KW-0472">Membrane</keyword>
<evidence type="ECO:0000313" key="4">
    <source>
        <dbReference type="Proteomes" id="UP000278332"/>
    </source>
</evidence>
<feature type="domain" description="Glycosyltransferase 2-like" evidence="2">
    <location>
        <begin position="8"/>
        <end position="138"/>
    </location>
</feature>
<dbReference type="CDD" id="cd00761">
    <property type="entry name" value="Glyco_tranf_GTA_type"/>
    <property type="match status" value="1"/>
</dbReference>
<evidence type="ECO:0000256" key="1">
    <source>
        <dbReference type="ARBA" id="ARBA00022519"/>
    </source>
</evidence>
<keyword evidence="1" id="KW-0997">Cell inner membrane</keyword>
<evidence type="ECO:0000259" key="2">
    <source>
        <dbReference type="Pfam" id="PF00535"/>
    </source>
</evidence>
<dbReference type="EMBL" id="RBRY01000039">
    <property type="protein sequence ID" value="RMR60797.1"/>
    <property type="molecule type" value="Genomic_DNA"/>
</dbReference>
<dbReference type="InterPro" id="IPR001173">
    <property type="entry name" value="Glyco_trans_2-like"/>
</dbReference>
<dbReference type="Gene3D" id="3.90.550.10">
    <property type="entry name" value="Spore Coat Polysaccharide Biosynthesis Protein SpsA, Chain A"/>
    <property type="match status" value="2"/>
</dbReference>
<dbReference type="Gene3D" id="3.40.50.2000">
    <property type="entry name" value="Glycogen Phosphorylase B"/>
    <property type="match status" value="1"/>
</dbReference>
<dbReference type="GO" id="GO:0016740">
    <property type="term" value="F:transferase activity"/>
    <property type="evidence" value="ECO:0007669"/>
    <property type="project" value="UniProtKB-KW"/>
</dbReference>
<dbReference type="Pfam" id="PF00535">
    <property type="entry name" value="Glycos_transf_2"/>
    <property type="match status" value="2"/>
</dbReference>
<dbReference type="RefSeq" id="WP_122320585.1">
    <property type="nucleotide sequence ID" value="NZ_RBRY01000039.1"/>
</dbReference>
<gene>
    <name evidence="3" type="ORF">ALP84_01103</name>
</gene>
<organism evidence="3 4">
    <name type="scientific">Pseudomonas cichorii</name>
    <dbReference type="NCBI Taxonomy" id="36746"/>
    <lineage>
        <taxon>Bacteria</taxon>
        <taxon>Pseudomonadati</taxon>
        <taxon>Pseudomonadota</taxon>
        <taxon>Gammaproteobacteria</taxon>
        <taxon>Pseudomonadales</taxon>
        <taxon>Pseudomonadaceae</taxon>
        <taxon>Pseudomonas</taxon>
    </lineage>
</organism>
<feature type="domain" description="Glycosyltransferase 2-like" evidence="2">
    <location>
        <begin position="571"/>
        <end position="751"/>
    </location>
</feature>